<comment type="similarity">
    <text evidence="2">Belongs to the NRDE2 family.</text>
</comment>
<dbReference type="SUPFAM" id="SSF48452">
    <property type="entry name" value="TPR-like"/>
    <property type="match status" value="1"/>
</dbReference>
<dbReference type="InterPro" id="IPR003107">
    <property type="entry name" value="HAT"/>
</dbReference>
<dbReference type="OrthoDB" id="297219at2759"/>
<reference evidence="5 6" key="1">
    <citation type="journal article" date="2017" name="Nature">
        <title>The Apostasia genome and the evolution of orchids.</title>
        <authorList>
            <person name="Zhang G.Q."/>
            <person name="Liu K.W."/>
            <person name="Li Z."/>
            <person name="Lohaus R."/>
            <person name="Hsiao Y.Y."/>
            <person name="Niu S.C."/>
            <person name="Wang J.Y."/>
            <person name="Lin Y.C."/>
            <person name="Xu Q."/>
            <person name="Chen L.J."/>
            <person name="Yoshida K."/>
            <person name="Fujiwara S."/>
            <person name="Wang Z.W."/>
            <person name="Zhang Y.Q."/>
            <person name="Mitsuda N."/>
            <person name="Wang M."/>
            <person name="Liu G.H."/>
            <person name="Pecoraro L."/>
            <person name="Huang H.X."/>
            <person name="Xiao X.J."/>
            <person name="Lin M."/>
            <person name="Wu X.Y."/>
            <person name="Wu W.L."/>
            <person name="Chen Y.Y."/>
            <person name="Chang S.B."/>
            <person name="Sakamoto S."/>
            <person name="Ohme-Takagi M."/>
            <person name="Yagi M."/>
            <person name="Zeng S.J."/>
            <person name="Shen C.Y."/>
            <person name="Yeh C.M."/>
            <person name="Luo Y.B."/>
            <person name="Tsai W.C."/>
            <person name="Van de Peer Y."/>
            <person name="Liu Z.J."/>
        </authorList>
    </citation>
    <scope>NUCLEOTIDE SEQUENCE [LARGE SCALE GENOMIC DNA]</scope>
    <source>
        <strain evidence="6">cv. Shenzhen</strain>
        <tissue evidence="5">Stem</tissue>
    </source>
</reference>
<evidence type="ECO:0000256" key="1">
    <source>
        <dbReference type="ARBA" id="ARBA00004123"/>
    </source>
</evidence>
<dbReference type="PANTHER" id="PTHR13471">
    <property type="entry name" value="TETRATRICOPEPTIDE-LIKE HELICAL"/>
    <property type="match status" value="1"/>
</dbReference>
<keyword evidence="6" id="KW-1185">Reference proteome</keyword>
<evidence type="ECO:0000313" key="6">
    <source>
        <dbReference type="Proteomes" id="UP000236161"/>
    </source>
</evidence>
<dbReference type="STRING" id="1088818.A0A2H9ZUQ0"/>
<keyword evidence="3" id="KW-0539">Nucleus</keyword>
<dbReference type="Gene3D" id="1.25.40.10">
    <property type="entry name" value="Tetratricopeptide repeat domain"/>
    <property type="match status" value="2"/>
</dbReference>
<evidence type="ECO:0000256" key="4">
    <source>
        <dbReference type="SAM" id="MobiDB-lite"/>
    </source>
</evidence>
<evidence type="ECO:0000256" key="3">
    <source>
        <dbReference type="ARBA" id="ARBA00023242"/>
    </source>
</evidence>
<dbReference type="Pfam" id="PF08424">
    <property type="entry name" value="NRDE-2"/>
    <property type="match status" value="1"/>
</dbReference>
<dbReference type="AlphaFoldDB" id="A0A2H9ZUQ0"/>
<dbReference type="GO" id="GO:0071013">
    <property type="term" value="C:catalytic step 2 spliceosome"/>
    <property type="evidence" value="ECO:0007669"/>
    <property type="project" value="TreeGrafter"/>
</dbReference>
<dbReference type="GO" id="GO:0006396">
    <property type="term" value="P:RNA processing"/>
    <property type="evidence" value="ECO:0007669"/>
    <property type="project" value="InterPro"/>
</dbReference>
<dbReference type="PANTHER" id="PTHR13471:SF0">
    <property type="entry name" value="NUCLEAR EXOSOME REGULATOR NRDE2"/>
    <property type="match status" value="1"/>
</dbReference>
<dbReference type="GO" id="GO:1902369">
    <property type="term" value="P:negative regulation of RNA catabolic process"/>
    <property type="evidence" value="ECO:0007669"/>
    <property type="project" value="TreeGrafter"/>
</dbReference>
<feature type="compositionally biased region" description="Low complexity" evidence="4">
    <location>
        <begin position="26"/>
        <end position="36"/>
    </location>
</feature>
<feature type="region of interest" description="Disordered" evidence="4">
    <location>
        <begin position="521"/>
        <end position="541"/>
    </location>
</feature>
<dbReference type="InterPro" id="IPR013633">
    <property type="entry name" value="NRDE-2"/>
</dbReference>
<evidence type="ECO:0000256" key="2">
    <source>
        <dbReference type="ARBA" id="ARBA00009265"/>
    </source>
</evidence>
<organism evidence="5 6">
    <name type="scientific">Apostasia shenzhenica</name>
    <dbReference type="NCBI Taxonomy" id="1088818"/>
    <lineage>
        <taxon>Eukaryota</taxon>
        <taxon>Viridiplantae</taxon>
        <taxon>Streptophyta</taxon>
        <taxon>Embryophyta</taxon>
        <taxon>Tracheophyta</taxon>
        <taxon>Spermatophyta</taxon>
        <taxon>Magnoliopsida</taxon>
        <taxon>Liliopsida</taxon>
        <taxon>Asparagales</taxon>
        <taxon>Orchidaceae</taxon>
        <taxon>Apostasioideae</taxon>
        <taxon>Apostasia</taxon>
    </lineage>
</organism>
<evidence type="ECO:0000313" key="5">
    <source>
        <dbReference type="EMBL" id="PKA47022.1"/>
    </source>
</evidence>
<feature type="compositionally biased region" description="Basic residues" evidence="4">
    <location>
        <begin position="115"/>
        <end position="125"/>
    </location>
</feature>
<gene>
    <name evidence="5" type="ORF">AXF42_Ash011696</name>
</gene>
<dbReference type="GO" id="GO:0031048">
    <property type="term" value="P:regulatory ncRNA-mediated heterochromatin formation"/>
    <property type="evidence" value="ECO:0007669"/>
    <property type="project" value="TreeGrafter"/>
</dbReference>
<evidence type="ECO:0008006" key="7">
    <source>
        <dbReference type="Google" id="ProtNLM"/>
    </source>
</evidence>
<protein>
    <recommendedName>
        <fullName evidence="7">Protein NRDE2 homolog</fullName>
    </recommendedName>
</protein>
<dbReference type="SMART" id="SM00386">
    <property type="entry name" value="HAT"/>
    <property type="match status" value="5"/>
</dbReference>
<dbReference type="Proteomes" id="UP000236161">
    <property type="component" value="Unassembled WGS sequence"/>
</dbReference>
<feature type="region of interest" description="Disordered" evidence="4">
    <location>
        <begin position="1"/>
        <end position="52"/>
    </location>
</feature>
<name>A0A2H9ZUQ0_9ASPA</name>
<comment type="subcellular location">
    <subcellularLocation>
        <location evidence="1">Nucleus</location>
    </subcellularLocation>
</comment>
<accession>A0A2H9ZUQ0</accession>
<feature type="compositionally biased region" description="Polar residues" evidence="4">
    <location>
        <begin position="43"/>
        <end position="52"/>
    </location>
</feature>
<proteinExistence type="inferred from homology"/>
<dbReference type="InterPro" id="IPR011990">
    <property type="entry name" value="TPR-like_helical_dom_sf"/>
</dbReference>
<feature type="region of interest" description="Disordered" evidence="4">
    <location>
        <begin position="70"/>
        <end position="138"/>
    </location>
</feature>
<sequence length="1158" mass="132424">MDAECQPETSGNEKEDEEETEQKPQSSLLFPLFPLSCEPDSSPPGSSKAAQWLSNPSFTFDVSTISAAPAAAVPLEPPHADSDEEEAHVARRPTHEPVPTSSSSEGQQSSERKEKVSRKKRKRKKGREDSGYASSGKSTVRTWIDTKSKPVKDYYFDVHGDRDNLAFGCLYRMNVPRYKLDNIADVSELEFQMLHQQRFSGSWMDPECDLDVLDGKIKAGGRYYSVKFTALEKNKGFKHLKILEKQPSLLPGEYMPLVELSTTDNGIDESKVVVELEESWEDELVRRTRELNKMSRDFPHDENVWLAFAEFQDKVASTQPQKAARLQTLEKKISILEKAVELNPDNEELILCLLKSYKHRDSIEALMEKWEKVLTEHFDNVRLWKEYLLIREGEFSLFKVSDIRKAYGHAIRALSSACNRLCRQDFEASNLTSTDNSLVQLEVGLVDIFINLCRFEWQTGHQELATGLFQAEIEYSLFSPSLLLSSHSKQRLFEHFWNSSGARIGEDGAFGWSAWLDNGEQSKQNTADDENKEESDGGWTGWMYPFPTNTSNMEENAEDLIADTAEEDPDNVGVPVHDNIEALLKKLGIDVDANPNTEVKDAKTWNKWSQEEMSRDSEQWMPVREHHDSALRDDNHLTERDDQLSRVILFDDINDFLFSLCSEEARYLLVSRFVEFFRGIISHWTCTNSVSWMEKVLSLDSVEDSFLKYLDAVSKAVNRTESSFTSNLDMLLCSSNNDLSRKTIMMKFLRNGILLCLDVFPRNHVLEEAVLVAEELSVIQDTFATSFVNPSRALGKTLLRRDHQNLLLCGLLARREAAHGNMNIARNIFDMALSSADALPKELMEHVPVLCFWYAEMEMAASTSGSNTDHSSQRAMHILYCLGSNVKYSPFVVQLSGLKILRTRHGFKEQIKSLRSAWAHGDVKESSIALICSASLFEFLTSGGSSGIQIIEEAFSMALPERRTHSSQLELLWMHYIATVQKYLKQLSFSRVWEIVAQSLQMYPYNPKCFSAMVEISSLYTVPHRVRLTFDRYIQRKPSVVVWLFALEFEMGKSKSEHRIHGLFEKALSNDKLQKSVLLWRCYLAYEADIACNPCAARRIFFRAIHACPWSKRLWLDGFQKLSSILTAKELSDLHEVMRDKEIHLRTDIYEILLQDEL</sequence>
<dbReference type="EMBL" id="KZ453612">
    <property type="protein sequence ID" value="PKA47022.1"/>
    <property type="molecule type" value="Genomic_DNA"/>
</dbReference>